<sequence>MYSENASGVTCADIPSTDVKQGYQGINGQISQIPGLSQNVMAPPEERARGRRSGVLESDSDFVKISKQGGHKELLWHKEIMTSKPEPYKPPSWFCTARKPSEEKKTHLAFKPAEPPFGTDNMSIWERDDSNSSGNGKEKNNNVHYIQTAREREKPQPSSQNDVKKQFKKITFGKNEAPIDMSKLLSFGYAGDNKPTDNIDL</sequence>
<keyword evidence="3" id="KW-1185">Reference proteome</keyword>
<reference evidence="2 3" key="1">
    <citation type="journal article" date="2024" name="Genome Biol. Evol.">
        <title>Chromosome-level genome assembly of the viviparous eelpout Zoarces viviparus.</title>
        <authorList>
            <person name="Fuhrmann N."/>
            <person name="Brasseur M.V."/>
            <person name="Bakowski C.E."/>
            <person name="Podsiadlowski L."/>
            <person name="Prost S."/>
            <person name="Krehenwinkel H."/>
            <person name="Mayer C."/>
        </authorList>
    </citation>
    <scope>NUCLEOTIDE SEQUENCE [LARGE SCALE GENOMIC DNA]</scope>
    <source>
        <strain evidence="2">NO-MEL_2022_Ind0_liver</strain>
    </source>
</reference>
<evidence type="ECO:0000313" key="3">
    <source>
        <dbReference type="Proteomes" id="UP001488805"/>
    </source>
</evidence>
<comment type="caution">
    <text evidence="2">The sequence shown here is derived from an EMBL/GenBank/DDBJ whole genome shotgun (WGS) entry which is preliminary data.</text>
</comment>
<dbReference type="Proteomes" id="UP001488805">
    <property type="component" value="Unassembled WGS sequence"/>
</dbReference>
<gene>
    <name evidence="2" type="ORF">VZT92_005154</name>
</gene>
<organism evidence="2 3">
    <name type="scientific">Zoarces viviparus</name>
    <name type="common">Viviparous eelpout</name>
    <name type="synonym">Blennius viviparus</name>
    <dbReference type="NCBI Taxonomy" id="48416"/>
    <lineage>
        <taxon>Eukaryota</taxon>
        <taxon>Metazoa</taxon>
        <taxon>Chordata</taxon>
        <taxon>Craniata</taxon>
        <taxon>Vertebrata</taxon>
        <taxon>Euteleostomi</taxon>
        <taxon>Actinopterygii</taxon>
        <taxon>Neopterygii</taxon>
        <taxon>Teleostei</taxon>
        <taxon>Neoteleostei</taxon>
        <taxon>Acanthomorphata</taxon>
        <taxon>Eupercaria</taxon>
        <taxon>Perciformes</taxon>
        <taxon>Cottioidei</taxon>
        <taxon>Zoarcales</taxon>
        <taxon>Zoarcidae</taxon>
        <taxon>Zoarcinae</taxon>
        <taxon>Zoarces</taxon>
    </lineage>
</organism>
<evidence type="ECO:0000256" key="1">
    <source>
        <dbReference type="SAM" id="MobiDB-lite"/>
    </source>
</evidence>
<dbReference type="PANTHER" id="PTHR31097">
    <property type="entry name" value="SI:DKEY-276J7.1"/>
    <property type="match status" value="1"/>
</dbReference>
<dbReference type="EMBL" id="JBCEZU010000034">
    <property type="protein sequence ID" value="KAK9537547.1"/>
    <property type="molecule type" value="Genomic_DNA"/>
</dbReference>
<feature type="region of interest" description="Disordered" evidence="1">
    <location>
        <begin position="44"/>
        <end position="64"/>
    </location>
</feature>
<protein>
    <recommendedName>
        <fullName evidence="4">Prolactin receptor</fullName>
    </recommendedName>
</protein>
<accession>A0AAW1FRR6</accession>
<dbReference type="InterPro" id="IPR040247">
    <property type="entry name" value="DUF5524"/>
</dbReference>
<feature type="region of interest" description="Disordered" evidence="1">
    <location>
        <begin position="105"/>
        <end position="164"/>
    </location>
</feature>
<feature type="compositionally biased region" description="Basic and acidic residues" evidence="1">
    <location>
        <begin position="125"/>
        <end position="141"/>
    </location>
</feature>
<dbReference type="AlphaFoldDB" id="A0AAW1FRR6"/>
<dbReference type="Pfam" id="PF17662">
    <property type="entry name" value="DUF5524"/>
    <property type="match status" value="1"/>
</dbReference>
<proteinExistence type="predicted"/>
<dbReference type="PANTHER" id="PTHR31097:SF2">
    <property type="entry name" value="CHROMOSOME 7 OPEN READING FRAME 57"/>
    <property type="match status" value="1"/>
</dbReference>
<evidence type="ECO:0008006" key="4">
    <source>
        <dbReference type="Google" id="ProtNLM"/>
    </source>
</evidence>
<evidence type="ECO:0000313" key="2">
    <source>
        <dbReference type="EMBL" id="KAK9537547.1"/>
    </source>
</evidence>
<name>A0AAW1FRR6_ZOAVI</name>